<evidence type="ECO:0000313" key="2">
    <source>
        <dbReference type="EMBL" id="PPK80175.1"/>
    </source>
</evidence>
<dbReference type="GO" id="GO:0017171">
    <property type="term" value="F:serine hydrolase activity"/>
    <property type="evidence" value="ECO:0007669"/>
    <property type="project" value="TreeGrafter"/>
</dbReference>
<dbReference type="GO" id="GO:0004177">
    <property type="term" value="F:aminopeptidase activity"/>
    <property type="evidence" value="ECO:0007669"/>
    <property type="project" value="UniProtKB-KW"/>
</dbReference>
<gene>
    <name evidence="2" type="ORF">BXY41_107103</name>
</gene>
<dbReference type="EMBL" id="PTJA01000007">
    <property type="protein sequence ID" value="PPK80175.1"/>
    <property type="molecule type" value="Genomic_DNA"/>
</dbReference>
<proteinExistence type="predicted"/>
<keyword evidence="2" id="KW-0378">Hydrolase</keyword>
<sequence length="221" mass="25046">MFITVNGIRLHYEVSGRGPAVILVHGNGEDHRIFKETIDLLVNDFTVYALDSRGHGKSSGKENISYDKMAKDVAEFIRLIELDRPIYCGFSDGGIIGLVAAVTYPRLFSRMVICGANAYPEGMKRRWLILFGLLGFLFRDPKVFMMLNEPQLSGKELEQISIPTLILAGERDMVLPSHTEYLASKIKTSLLRILPGETHGSYVIHSRKLYFCMKKFIMNRE</sequence>
<comment type="caution">
    <text evidence="2">The sequence shown here is derived from an EMBL/GenBank/DDBJ whole genome shotgun (WGS) entry which is preliminary data.</text>
</comment>
<feature type="domain" description="AB hydrolase-1" evidence="1">
    <location>
        <begin position="19"/>
        <end position="123"/>
    </location>
</feature>
<dbReference type="Proteomes" id="UP000237749">
    <property type="component" value="Unassembled WGS sequence"/>
</dbReference>
<accession>A0A2S6HRJ1</accession>
<evidence type="ECO:0000313" key="3">
    <source>
        <dbReference type="Proteomes" id="UP000237749"/>
    </source>
</evidence>
<dbReference type="InterPro" id="IPR000073">
    <property type="entry name" value="AB_hydrolase_1"/>
</dbReference>
<keyword evidence="3" id="KW-1185">Reference proteome</keyword>
<evidence type="ECO:0000259" key="1">
    <source>
        <dbReference type="Pfam" id="PF00561"/>
    </source>
</evidence>
<keyword evidence="2" id="KW-0645">Protease</keyword>
<protein>
    <submittedName>
        <fullName evidence="2">Serine aminopeptidase S33 family</fullName>
    </submittedName>
</protein>
<dbReference type="SUPFAM" id="SSF53474">
    <property type="entry name" value="alpha/beta-Hydrolases"/>
    <property type="match status" value="1"/>
</dbReference>
<reference evidence="2 3" key="1">
    <citation type="submission" date="2018-02" db="EMBL/GenBank/DDBJ databases">
        <title>Genomic Encyclopedia of Archaeal and Bacterial Type Strains, Phase II (KMG-II): from individual species to whole genera.</title>
        <authorList>
            <person name="Goeker M."/>
        </authorList>
    </citation>
    <scope>NUCLEOTIDE SEQUENCE [LARGE SCALE GENOMIC DNA]</scope>
    <source>
        <strain evidence="2 3">DSM 3808</strain>
    </source>
</reference>
<keyword evidence="2" id="KW-0031">Aminopeptidase</keyword>
<organism evidence="2 3">
    <name type="scientific">Lacrimispora xylanisolvens</name>
    <dbReference type="NCBI Taxonomy" id="384636"/>
    <lineage>
        <taxon>Bacteria</taxon>
        <taxon>Bacillati</taxon>
        <taxon>Bacillota</taxon>
        <taxon>Clostridia</taxon>
        <taxon>Lachnospirales</taxon>
        <taxon>Lachnospiraceae</taxon>
        <taxon>Lacrimispora</taxon>
    </lineage>
</organism>
<dbReference type="Gene3D" id="3.40.50.1820">
    <property type="entry name" value="alpha/beta hydrolase"/>
    <property type="match status" value="1"/>
</dbReference>
<dbReference type="PANTHER" id="PTHR46331:SF2">
    <property type="entry name" value="VALACYCLOVIR HYDROLASE"/>
    <property type="match status" value="1"/>
</dbReference>
<dbReference type="InterPro" id="IPR029058">
    <property type="entry name" value="AB_hydrolase_fold"/>
</dbReference>
<dbReference type="Pfam" id="PF00561">
    <property type="entry name" value="Abhydrolase_1"/>
    <property type="match status" value="1"/>
</dbReference>
<dbReference type="AlphaFoldDB" id="A0A2S6HRJ1"/>
<dbReference type="PANTHER" id="PTHR46331">
    <property type="entry name" value="VALACYCLOVIR HYDROLASE"/>
    <property type="match status" value="1"/>
</dbReference>
<dbReference type="RefSeq" id="WP_104437506.1">
    <property type="nucleotide sequence ID" value="NZ_PTJA01000007.1"/>
</dbReference>
<name>A0A2S6HRJ1_9FIRM</name>
<dbReference type="OrthoDB" id="2247630at2"/>